<dbReference type="HOGENOM" id="CLU_2062045_0_0_1"/>
<name>A0A0A1V4W7_9HYPO</name>
<organism evidence="2 3">
    <name type="scientific">Metarhizium robertsii</name>
    <dbReference type="NCBI Taxonomy" id="568076"/>
    <lineage>
        <taxon>Eukaryota</taxon>
        <taxon>Fungi</taxon>
        <taxon>Dikarya</taxon>
        <taxon>Ascomycota</taxon>
        <taxon>Pezizomycotina</taxon>
        <taxon>Sordariomycetes</taxon>
        <taxon>Hypocreomycetidae</taxon>
        <taxon>Hypocreales</taxon>
        <taxon>Clavicipitaceae</taxon>
        <taxon>Metarhizium</taxon>
    </lineage>
</organism>
<dbReference type="EMBL" id="JELW01000002">
    <property type="protein sequence ID" value="EXV04875.1"/>
    <property type="molecule type" value="Genomic_DNA"/>
</dbReference>
<gene>
    <name evidence="2" type="ORF">X797_002560</name>
</gene>
<evidence type="ECO:0000313" key="2">
    <source>
        <dbReference type="EMBL" id="EXV04875.1"/>
    </source>
</evidence>
<dbReference type="AlphaFoldDB" id="A0A0A1V4W7"/>
<proteinExistence type="predicted"/>
<accession>A0A0A1V4W7</accession>
<feature type="region of interest" description="Disordered" evidence="1">
    <location>
        <begin position="1"/>
        <end position="23"/>
    </location>
</feature>
<comment type="caution">
    <text evidence="2">The sequence shown here is derived from an EMBL/GenBank/DDBJ whole genome shotgun (WGS) entry which is preliminary data.</text>
</comment>
<protein>
    <submittedName>
        <fullName evidence="2">Uncharacterized protein</fullName>
    </submittedName>
</protein>
<dbReference type="Proteomes" id="UP000030151">
    <property type="component" value="Unassembled WGS sequence"/>
</dbReference>
<sequence length="119" mass="12856">MLPTDAASKTTMPSSKGIRLHDEDEKASSRGKCLSAVAAFPGLIVASMGQFFAACCSCTRPTDDETEDDCETLLDALKLYYVFSFGSLEPFLFEDTNGNVAYYFYCQGIAIHGPFGLGP</sequence>
<evidence type="ECO:0000313" key="3">
    <source>
        <dbReference type="Proteomes" id="UP000030151"/>
    </source>
</evidence>
<reference evidence="2 3" key="1">
    <citation type="submission" date="2014-02" db="EMBL/GenBank/DDBJ databases">
        <title>The genome sequence of the entomopathogenic fungus Metarhizium robertsii ARSEF 2575.</title>
        <authorList>
            <person name="Giuliano Garisto Donzelli B."/>
            <person name="Roe B.A."/>
            <person name="Macmil S.L."/>
            <person name="Krasnoff S.B."/>
            <person name="Gibson D.M."/>
        </authorList>
    </citation>
    <scope>NUCLEOTIDE SEQUENCE [LARGE SCALE GENOMIC DNA]</scope>
    <source>
        <strain evidence="2 3">ARSEF 2575</strain>
    </source>
</reference>
<evidence type="ECO:0000256" key="1">
    <source>
        <dbReference type="SAM" id="MobiDB-lite"/>
    </source>
</evidence>